<comment type="caution">
    <text evidence="1">The sequence shown here is derived from an EMBL/GenBank/DDBJ whole genome shotgun (WGS) entry which is preliminary data.</text>
</comment>
<dbReference type="Proteomes" id="UP000790347">
    <property type="component" value="Unassembled WGS sequence"/>
</dbReference>
<gene>
    <name evidence="1" type="ORF">DERF_002691</name>
</gene>
<dbReference type="EMBL" id="ASGP02000001">
    <property type="protein sequence ID" value="KAH9528777.1"/>
    <property type="molecule type" value="Genomic_DNA"/>
</dbReference>
<name>A0A922LC61_DERFA</name>
<keyword evidence="2" id="KW-1185">Reference proteome</keyword>
<evidence type="ECO:0000313" key="1">
    <source>
        <dbReference type="EMBL" id="KAH9528777.1"/>
    </source>
</evidence>
<dbReference type="AlphaFoldDB" id="A0A922LC61"/>
<proteinExistence type="predicted"/>
<reference evidence="1" key="1">
    <citation type="submission" date="2013-05" db="EMBL/GenBank/DDBJ databases">
        <authorList>
            <person name="Yim A.K.Y."/>
            <person name="Chan T.F."/>
            <person name="Ji K.M."/>
            <person name="Liu X.Y."/>
            <person name="Zhou J.W."/>
            <person name="Li R.Q."/>
            <person name="Yang K.Y."/>
            <person name="Li J."/>
            <person name="Li M."/>
            <person name="Law P.T.W."/>
            <person name="Wu Y.L."/>
            <person name="Cai Z.L."/>
            <person name="Qin H."/>
            <person name="Bao Y."/>
            <person name="Leung R.K.K."/>
            <person name="Ng P.K.S."/>
            <person name="Zou J."/>
            <person name="Zhong X.J."/>
            <person name="Ran P.X."/>
            <person name="Zhong N.S."/>
            <person name="Liu Z.G."/>
            <person name="Tsui S.K.W."/>
        </authorList>
    </citation>
    <scope>NUCLEOTIDE SEQUENCE</scope>
    <source>
        <strain evidence="1">Derf</strain>
        <tissue evidence="1">Whole organism</tissue>
    </source>
</reference>
<evidence type="ECO:0008006" key="3">
    <source>
        <dbReference type="Google" id="ProtNLM"/>
    </source>
</evidence>
<accession>A0A922LC61</accession>
<evidence type="ECO:0000313" key="2">
    <source>
        <dbReference type="Proteomes" id="UP000790347"/>
    </source>
</evidence>
<organism evidence="1 2">
    <name type="scientific">Dermatophagoides farinae</name>
    <name type="common">American house dust mite</name>
    <dbReference type="NCBI Taxonomy" id="6954"/>
    <lineage>
        <taxon>Eukaryota</taxon>
        <taxon>Metazoa</taxon>
        <taxon>Ecdysozoa</taxon>
        <taxon>Arthropoda</taxon>
        <taxon>Chelicerata</taxon>
        <taxon>Arachnida</taxon>
        <taxon>Acari</taxon>
        <taxon>Acariformes</taxon>
        <taxon>Sarcoptiformes</taxon>
        <taxon>Astigmata</taxon>
        <taxon>Psoroptidia</taxon>
        <taxon>Analgoidea</taxon>
        <taxon>Pyroglyphidae</taxon>
        <taxon>Dermatophagoidinae</taxon>
        <taxon>Dermatophagoides</taxon>
    </lineage>
</organism>
<protein>
    <recommendedName>
        <fullName evidence="3">Reverse transcriptase domain-containing protein</fullName>
    </recommendedName>
</protein>
<sequence length="79" mass="9020">MPRFAQGGSRKQPRPSWLISVLGKLLDRIMSIRITNHLINNGHMSHHQYGFMAGKSTDHALLNLHMTSTQQFQNSNMYA</sequence>
<reference evidence="1" key="2">
    <citation type="journal article" date="2022" name="Res Sq">
        <title>Comparative Genomics Reveals Insights into the Divergent Evolution of Astigmatic Mites and Household Pest Adaptations.</title>
        <authorList>
            <person name="Xiong Q."/>
            <person name="Wan A.T.-Y."/>
            <person name="Liu X.-Y."/>
            <person name="Fung C.S.-H."/>
            <person name="Xiao X."/>
            <person name="Malainual N."/>
            <person name="Hou J."/>
            <person name="Wang L."/>
            <person name="Wang M."/>
            <person name="Yang K."/>
            <person name="Cui Y."/>
            <person name="Leung E."/>
            <person name="Nong W."/>
            <person name="Shin S.-K."/>
            <person name="Au S."/>
            <person name="Jeong K.Y."/>
            <person name="Chew F.T."/>
            <person name="Hui J."/>
            <person name="Leung T.F."/>
            <person name="Tungtrongchitr A."/>
            <person name="Zhong N."/>
            <person name="Liu Z."/>
            <person name="Tsui S."/>
        </authorList>
    </citation>
    <scope>NUCLEOTIDE SEQUENCE</scope>
    <source>
        <strain evidence="1">Derf</strain>
        <tissue evidence="1">Whole organism</tissue>
    </source>
</reference>